<dbReference type="SUPFAM" id="SSF49464">
    <property type="entry name" value="Carboxypeptidase regulatory domain-like"/>
    <property type="match status" value="1"/>
</dbReference>
<dbReference type="Pfam" id="PF14905">
    <property type="entry name" value="OMP_b-brl_3"/>
    <property type="match status" value="1"/>
</dbReference>
<sequence length="892" mass="103313">MLVVCITTQIVFGQEHFSGVVLDTAGYPIKDVNVRLYTPKDTLFAITNGRGIYSFTLPRETYTIHLGFSILGYAYEEFFFTRKDLINNKLPNVILSRAAFIIEDVTVTKVIPIVVNGDTIQYNMGAFTFGKHALLEDGLKKLPGFQVLRDGSVYFNGTHIRRVRVNNNDFFGGDVLTATKNLPVDYINNIQLIEVRNENDATDNGIVDNQATEKILNINLKEDRKIFHFGQLTFGAGTNQRYLGSFGINRFDDGNEISILGSINNTNTNLFSFGDIMGGSRNTKSFDIDEYIDPTDGINTTYSIGTNWVKKINSRTRLSGAYNFIHKNSQVTGFSNMKSAYTGNTITKTEDFDIIQNDYNHNLRFLLDKKFENEDLLKIEGNFTLHNKSYMNERKTELSNSFLQNKGNNTDSTKQVLPMGNVEMTFVKNFENKNRKFVGKMGLRAHKLTDREYVDEEYTVAYQMSLDTVMELNHQFVDMKNYNDSKNLMMSYVEPFLNNGLFEFKYEFEHNRIDASRYTYNWINNQPRGIIDSLTVDYGYQYFTNKMGITYQYNLPKKLKFNIGFAVQPIKMLGEILNDTLTYSYDNINLVPTSNLTYKISNNLDFQLSYKGKNNEPSFFQIAPVRNNTNSRNIIIGNPELKSEFTHSFLSTVRAFFPVRMQYLETSFIFNKVKDKIVNDKKPLENTTIQQTTFRNTNGYYDWKLNYIFNTPLGGDSWQLNLDGSVNYFNNLSFIEDRKRTTKQFLFQQALKLKYSLDEYVESSLNAVYSQNYARYDIPFRTRINVQSLFLGLGIKGYVKDNFSMGVEMSQRNNDGYFNNFMNVNQTLMNAFIEYSFLQNRTAMLRIHAYDIFDQNTNMGIYSEYIGNDLYEERKSRLGRYIMLALNIRLQK</sequence>
<dbReference type="SUPFAM" id="SSF56935">
    <property type="entry name" value="Porins"/>
    <property type="match status" value="1"/>
</dbReference>
<organism evidence="2 3">
    <name type="scientific">Sphingobacterium thermophilum</name>
    <dbReference type="NCBI Taxonomy" id="768534"/>
    <lineage>
        <taxon>Bacteria</taxon>
        <taxon>Pseudomonadati</taxon>
        <taxon>Bacteroidota</taxon>
        <taxon>Sphingobacteriia</taxon>
        <taxon>Sphingobacteriales</taxon>
        <taxon>Sphingobacteriaceae</taxon>
        <taxon>Sphingobacterium</taxon>
    </lineage>
</organism>
<dbReference type="InterPro" id="IPR008969">
    <property type="entry name" value="CarboxyPept-like_regulatory"/>
</dbReference>
<evidence type="ECO:0000313" key="2">
    <source>
        <dbReference type="EMBL" id="GAA4513112.1"/>
    </source>
</evidence>
<proteinExistence type="predicted"/>
<evidence type="ECO:0000259" key="1">
    <source>
        <dbReference type="Pfam" id="PF14905"/>
    </source>
</evidence>
<dbReference type="RefSeq" id="WP_345065109.1">
    <property type="nucleotide sequence ID" value="NZ_BAABGR010000006.1"/>
</dbReference>
<name>A0ABP8QYD0_9SPHI</name>
<dbReference type="Proteomes" id="UP001500394">
    <property type="component" value="Unassembled WGS sequence"/>
</dbReference>
<dbReference type="EMBL" id="BAABGR010000006">
    <property type="protein sequence ID" value="GAA4513112.1"/>
    <property type="molecule type" value="Genomic_DNA"/>
</dbReference>
<feature type="domain" description="Outer membrane protein beta-barrel" evidence="1">
    <location>
        <begin position="430"/>
        <end position="856"/>
    </location>
</feature>
<dbReference type="InterPro" id="IPR041700">
    <property type="entry name" value="OMP_b-brl_3"/>
</dbReference>
<comment type="caution">
    <text evidence="2">The sequence shown here is derived from an EMBL/GenBank/DDBJ whole genome shotgun (WGS) entry which is preliminary data.</text>
</comment>
<gene>
    <name evidence="2" type="ORF">GCM10023173_08270</name>
</gene>
<accession>A0ABP8QYD0</accession>
<keyword evidence="2" id="KW-0675">Receptor</keyword>
<protein>
    <submittedName>
        <fullName evidence="2">TonB-dependent receptor</fullName>
    </submittedName>
</protein>
<keyword evidence="3" id="KW-1185">Reference proteome</keyword>
<evidence type="ECO:0000313" key="3">
    <source>
        <dbReference type="Proteomes" id="UP001500394"/>
    </source>
</evidence>
<reference evidence="3" key="1">
    <citation type="journal article" date="2019" name="Int. J. Syst. Evol. Microbiol.">
        <title>The Global Catalogue of Microorganisms (GCM) 10K type strain sequencing project: providing services to taxonomists for standard genome sequencing and annotation.</title>
        <authorList>
            <consortium name="The Broad Institute Genomics Platform"/>
            <consortium name="The Broad Institute Genome Sequencing Center for Infectious Disease"/>
            <person name="Wu L."/>
            <person name="Ma J."/>
        </authorList>
    </citation>
    <scope>NUCLEOTIDE SEQUENCE [LARGE SCALE GENOMIC DNA]</scope>
    <source>
        <strain evidence="3">JCM 17858</strain>
    </source>
</reference>